<keyword evidence="7" id="KW-1133">Transmembrane helix</keyword>
<dbReference type="Proteomes" id="UP001217089">
    <property type="component" value="Unassembled WGS sequence"/>
</dbReference>
<evidence type="ECO:0000256" key="8">
    <source>
        <dbReference type="ARBA" id="ARBA00023034"/>
    </source>
</evidence>
<evidence type="ECO:0000256" key="5">
    <source>
        <dbReference type="ARBA" id="ARBA00022692"/>
    </source>
</evidence>
<accession>A0ABQ9EXE9</accession>
<keyword evidence="3 10" id="KW-0328">Glycosyltransferase</keyword>
<keyword evidence="12" id="KW-1185">Reference proteome</keyword>
<dbReference type="PANTHER" id="PTHR11214">
    <property type="entry name" value="BETA-1,3-N-ACETYLGLUCOSAMINYLTRANSFERASE"/>
    <property type="match status" value="1"/>
</dbReference>
<dbReference type="PANTHER" id="PTHR11214:SF314">
    <property type="entry name" value="HEXOSYLTRANSFERASE"/>
    <property type="match status" value="1"/>
</dbReference>
<evidence type="ECO:0000256" key="1">
    <source>
        <dbReference type="ARBA" id="ARBA00004323"/>
    </source>
</evidence>
<keyword evidence="6" id="KW-0735">Signal-anchor</keyword>
<keyword evidence="8 10" id="KW-0333">Golgi apparatus</keyword>
<evidence type="ECO:0000256" key="9">
    <source>
        <dbReference type="ARBA" id="ARBA00023136"/>
    </source>
</evidence>
<gene>
    <name evidence="11" type="ORF">KUTeg_012929</name>
</gene>
<evidence type="ECO:0000256" key="2">
    <source>
        <dbReference type="ARBA" id="ARBA00008661"/>
    </source>
</evidence>
<evidence type="ECO:0000313" key="11">
    <source>
        <dbReference type="EMBL" id="KAJ8308055.1"/>
    </source>
</evidence>
<dbReference type="EMBL" id="JARBDR010000657">
    <property type="protein sequence ID" value="KAJ8308055.1"/>
    <property type="molecule type" value="Genomic_DNA"/>
</dbReference>
<evidence type="ECO:0000256" key="7">
    <source>
        <dbReference type="ARBA" id="ARBA00022989"/>
    </source>
</evidence>
<name>A0ABQ9EXE9_TEGGR</name>
<dbReference type="Gene3D" id="3.90.550.50">
    <property type="match status" value="1"/>
</dbReference>
<comment type="caution">
    <text evidence="11">The sequence shown here is derived from an EMBL/GenBank/DDBJ whole genome shotgun (WGS) entry which is preliminary data.</text>
</comment>
<comment type="subcellular location">
    <subcellularLocation>
        <location evidence="1 10">Golgi apparatus membrane</location>
        <topology evidence="1 10">Single-pass type II membrane protein</topology>
    </subcellularLocation>
</comment>
<evidence type="ECO:0000256" key="10">
    <source>
        <dbReference type="RuleBase" id="RU363063"/>
    </source>
</evidence>
<keyword evidence="4" id="KW-0808">Transferase</keyword>
<protein>
    <recommendedName>
        <fullName evidence="10">Hexosyltransferase</fullName>
        <ecNumber evidence="10">2.4.1.-</ecNumber>
    </recommendedName>
</protein>
<comment type="similarity">
    <text evidence="2 10">Belongs to the glycosyltransferase 31 family.</text>
</comment>
<dbReference type="InterPro" id="IPR002659">
    <property type="entry name" value="Glyco_trans_31"/>
</dbReference>
<keyword evidence="9" id="KW-0472">Membrane</keyword>
<dbReference type="EC" id="2.4.1.-" evidence="10"/>
<evidence type="ECO:0000256" key="6">
    <source>
        <dbReference type="ARBA" id="ARBA00022968"/>
    </source>
</evidence>
<keyword evidence="5" id="KW-0812">Transmembrane</keyword>
<organism evidence="11 12">
    <name type="scientific">Tegillarca granosa</name>
    <name type="common">Malaysian cockle</name>
    <name type="synonym">Anadara granosa</name>
    <dbReference type="NCBI Taxonomy" id="220873"/>
    <lineage>
        <taxon>Eukaryota</taxon>
        <taxon>Metazoa</taxon>
        <taxon>Spiralia</taxon>
        <taxon>Lophotrochozoa</taxon>
        <taxon>Mollusca</taxon>
        <taxon>Bivalvia</taxon>
        <taxon>Autobranchia</taxon>
        <taxon>Pteriomorphia</taxon>
        <taxon>Arcoida</taxon>
        <taxon>Arcoidea</taxon>
        <taxon>Arcidae</taxon>
        <taxon>Tegillarca</taxon>
    </lineage>
</organism>
<evidence type="ECO:0000313" key="12">
    <source>
        <dbReference type="Proteomes" id="UP001217089"/>
    </source>
</evidence>
<evidence type="ECO:0000256" key="4">
    <source>
        <dbReference type="ARBA" id="ARBA00022679"/>
    </source>
</evidence>
<dbReference type="Pfam" id="PF01762">
    <property type="entry name" value="Galactosyl_T"/>
    <property type="match status" value="1"/>
</dbReference>
<proteinExistence type="inferred from homology"/>
<reference evidence="11 12" key="1">
    <citation type="submission" date="2022-12" db="EMBL/GenBank/DDBJ databases">
        <title>Chromosome-level genome of Tegillarca granosa.</title>
        <authorList>
            <person name="Kim J."/>
        </authorList>
    </citation>
    <scope>NUCLEOTIDE SEQUENCE [LARGE SCALE GENOMIC DNA]</scope>
    <source>
        <strain evidence="11">Teg-2019</strain>
        <tissue evidence="11">Adductor muscle</tissue>
    </source>
</reference>
<evidence type="ECO:0000256" key="3">
    <source>
        <dbReference type="ARBA" id="ARBA00022676"/>
    </source>
</evidence>
<sequence length="220" mass="25963">MASMLRTTFVDIRKRQYMKYLTELSTGNANRLKKLIENEKQENWFFWNQNMETSTAPFERIVKTKTEYAITATQENPYLINNRLICRGVTKVSCLVMVHTAPSHIWRRTEMRRTWLNSSHYSPENVRVIFLLGTVSDSKLQEDIIQENKKYNDIIQGDFIDSYRNLTNKGVLGYRWISENCMNAELVVKVDDGAFINFLKLFKELKASLIQRKKCIFVIR</sequence>